<comment type="caution">
    <text evidence="1">The sequence shown here is derived from an EMBL/GenBank/DDBJ whole genome shotgun (WGS) entry which is preliminary data.</text>
</comment>
<accession>A0ACB7HJ36</accession>
<keyword evidence="2" id="KW-1185">Reference proteome</keyword>
<evidence type="ECO:0000313" key="2">
    <source>
        <dbReference type="Proteomes" id="UP000091857"/>
    </source>
</evidence>
<protein>
    <submittedName>
        <fullName evidence="1">Uncharacterized protein</fullName>
    </submittedName>
</protein>
<evidence type="ECO:0000313" key="1">
    <source>
        <dbReference type="EMBL" id="KAG8651980.1"/>
    </source>
</evidence>
<organism evidence="1 2">
    <name type="scientific">Manihot esculenta</name>
    <name type="common">Cassava</name>
    <name type="synonym">Jatropha manihot</name>
    <dbReference type="NCBI Taxonomy" id="3983"/>
    <lineage>
        <taxon>Eukaryota</taxon>
        <taxon>Viridiplantae</taxon>
        <taxon>Streptophyta</taxon>
        <taxon>Embryophyta</taxon>
        <taxon>Tracheophyta</taxon>
        <taxon>Spermatophyta</taxon>
        <taxon>Magnoliopsida</taxon>
        <taxon>eudicotyledons</taxon>
        <taxon>Gunneridae</taxon>
        <taxon>Pentapetalae</taxon>
        <taxon>rosids</taxon>
        <taxon>fabids</taxon>
        <taxon>Malpighiales</taxon>
        <taxon>Euphorbiaceae</taxon>
        <taxon>Crotonoideae</taxon>
        <taxon>Manihoteae</taxon>
        <taxon>Manihot</taxon>
    </lineage>
</organism>
<gene>
    <name evidence="1" type="ORF">MANES_06G041900v8</name>
</gene>
<dbReference type="EMBL" id="CM004392">
    <property type="protein sequence ID" value="KAG8651980.1"/>
    <property type="molecule type" value="Genomic_DNA"/>
</dbReference>
<proteinExistence type="predicted"/>
<sequence>MKECWIMVMMILLLKESWCSDGCLENERIALLQIKSHFNSSSSSFMSTWGVTADCCSWVRVYCNSTTGHVVQLSLDGVRSSEEDYWYLNASLFLPFQQLNYLSLWGNNIAGCIKNEGFERLSALGNLEVLELSDNSFHKSILSSLSGLSSLKILSLSGNRLKGIINIEEFNHLISLEELDLSANAIEGFISSNGSDELSKLSNLERFDLSYNHVNISLLSPLIRLPSLRYLDLGYNQLEGLFNFKELGKSKLVTLDLSGNNITEFVDSREIRASNNISELYLDDITITKGSKLLESLGAFSHLKNLSLVSCKFEGAILHQGLPHLQIIGAMSSLKKLSLGGCGLNDTEFLNQGKININPSLFEICFILKILAKPFANEFTGVCKLKQLQELDISYNDISGSLPSCLANMTSLQSLHLSSNNFVGNISLYPFNRLTNLEYLDLSHNLFQIPVSLDLFFNHSKLKHFKSQGNNEIYGEKTEQNLTPMFQLETLYIDGYACIKAFPKFLYYQHNLREASLQSLKLRGRFPYWLLQNNTKLEELYLKNNSLSGPLQLPLHSHLNLSLLDISDNLFHGIIPPDIGTHLPRLELVYLSKNDFNGSIPSSFGNMSSLQILDLSNNDISGSLPSDFCCSHMLEVHLSRNQLQGSLEDAFFDCLQLVVLDLSHNNMTGSIPSWFERFYQLAYMILGYNNIEGEIPIQLCNLTQLSLIDLSHNNLSGHIPPCLRSTSNFASLSNGEEIEFTTKRNIYSYQRSMLYYFSGIDLSCNKLIGQIPIQIGYLNEIRVLNLSHNNLNGKIPASFSNLSQIESLDLSHNNLQGNIPSQLTELDFLEVFNVSCNDLSGRTPEKVKQFATFDESSYRDNPLLCGWPLQKYCATMESSPSIPRSSNDTEESNCFIDMEDFYASFGVAYIMVLLTIAGVLFINPYWRQVWFYFVEVSIDKCYYFLIDNLSCLSKFKLF</sequence>
<dbReference type="Proteomes" id="UP000091857">
    <property type="component" value="Chromosome 6"/>
</dbReference>
<reference evidence="2" key="1">
    <citation type="journal article" date="2016" name="Nat. Biotechnol.">
        <title>Sequencing wild and cultivated cassava and related species reveals extensive interspecific hybridization and genetic diversity.</title>
        <authorList>
            <person name="Bredeson J.V."/>
            <person name="Lyons J.B."/>
            <person name="Prochnik S.E."/>
            <person name="Wu G.A."/>
            <person name="Ha C.M."/>
            <person name="Edsinger-Gonzales E."/>
            <person name="Grimwood J."/>
            <person name="Schmutz J."/>
            <person name="Rabbi I.Y."/>
            <person name="Egesi C."/>
            <person name="Nauluvula P."/>
            <person name="Lebot V."/>
            <person name="Ndunguru J."/>
            <person name="Mkamilo G."/>
            <person name="Bart R.S."/>
            <person name="Setter T.L."/>
            <person name="Gleadow R.M."/>
            <person name="Kulakow P."/>
            <person name="Ferguson M.E."/>
            <person name="Rounsley S."/>
            <person name="Rokhsar D.S."/>
        </authorList>
    </citation>
    <scope>NUCLEOTIDE SEQUENCE [LARGE SCALE GENOMIC DNA]</scope>
    <source>
        <strain evidence="2">cv. AM560-2</strain>
    </source>
</reference>
<name>A0ACB7HJ36_MANES</name>